<name>A0A8H5EEW8_FUSOX</name>
<sequence length="581" mass="64187">MTADATFANLHLGIFPRVYCAPFHAMEGEQITTGSDKSKKRVTNACLRCQRRKIKCDGETPGCTPCIEQSTHCEYAERRRRGPGKSKQYILMLEERLSKVECSLGTSPGAKPSQERTAISRPPDVDSRGHFDDNGKHLASLSGGISTGLQVEPTIILGQSPSVMSTPSTKPTSQAVLENLEAPTGILESLDITNDIEFYASYTEESQRPPVSLPKLPGSQSDVDLFRSQLDPSGFRRQVFASVESQFLLQHFIASALDDINVFYPLFTVESLSELLQQQFLAGPRNCDDSPSRWATTNGLIATAIQWKTEHGAHGQLTPIAWGYFKNAFAIFPELLIRGSDISTCQALLSMAMFMHGTADARTTSSITASLARALQAVGLHTTRWYERLDRTTAEQHMRVFWIAYCIDSDQMMKQGLPSTFGNDVDLNLPTIGLSDGPSDYAIPGTQDRINVLRCMAGLAMIQSRISTKLYSQRAFKMNSTQLHRAVAELNHQLDMWKMSLPPQIRPGYDSCPSSSKLELPVLLLTIMYYTAAGRINMATNRLGPSNNDTFNLLAQVPMAAARSTLRLVQTMSPPPFSLSW</sequence>
<accession>A0A8H5EEW8</accession>
<organism evidence="5 6">
    <name type="scientific">Fusarium oxysporum</name>
    <name type="common">Fusarium vascular wilt</name>
    <dbReference type="NCBI Taxonomy" id="5507"/>
    <lineage>
        <taxon>Eukaryota</taxon>
        <taxon>Fungi</taxon>
        <taxon>Dikarya</taxon>
        <taxon>Ascomycota</taxon>
        <taxon>Pezizomycotina</taxon>
        <taxon>Sordariomycetes</taxon>
        <taxon>Hypocreomycetidae</taxon>
        <taxon>Hypocreales</taxon>
        <taxon>Nectriaceae</taxon>
        <taxon>Fusarium</taxon>
        <taxon>Fusarium oxysporum species complex</taxon>
    </lineage>
</organism>
<proteinExistence type="predicted"/>
<evidence type="ECO:0000259" key="4">
    <source>
        <dbReference type="PROSITE" id="PS50048"/>
    </source>
</evidence>
<dbReference type="CDD" id="cd00067">
    <property type="entry name" value="GAL4"/>
    <property type="match status" value="1"/>
</dbReference>
<dbReference type="GO" id="GO:0003677">
    <property type="term" value="F:DNA binding"/>
    <property type="evidence" value="ECO:0007669"/>
    <property type="project" value="InterPro"/>
</dbReference>
<dbReference type="CDD" id="cd12148">
    <property type="entry name" value="fungal_TF_MHR"/>
    <property type="match status" value="1"/>
</dbReference>
<reference evidence="5" key="1">
    <citation type="submission" date="2020-02" db="EMBL/GenBank/DDBJ databases">
        <title>Identification and distribution of gene clusters putatively required for synthesis of sphingolipid metabolism inhibitors in phylogenetically diverse species of the filamentous fungus Fusarium.</title>
        <authorList>
            <person name="Kim H.-S."/>
            <person name="Busman M."/>
            <person name="Brown D.W."/>
            <person name="Divon H."/>
            <person name="Uhlig S."/>
            <person name="Proctor R.H."/>
        </authorList>
    </citation>
    <scope>NUCLEOTIDE SEQUENCE [LARGE SCALE GENOMIC DNA]</scope>
    <source>
        <strain evidence="5">NRRL 39464</strain>
    </source>
</reference>
<dbReference type="PRINTS" id="PR00755">
    <property type="entry name" value="AFLATOXINBRP"/>
</dbReference>
<evidence type="ECO:0000313" key="6">
    <source>
        <dbReference type="Proteomes" id="UP000558688"/>
    </source>
</evidence>
<dbReference type="PANTHER" id="PTHR46910:SF25">
    <property type="entry name" value="ABC-TRANSPORTER-REGULATING TRANSCRIPTION FACTOR"/>
    <property type="match status" value="1"/>
</dbReference>
<dbReference type="EMBL" id="JAAFOW010002754">
    <property type="protein sequence ID" value="KAF5256221.1"/>
    <property type="molecule type" value="Genomic_DNA"/>
</dbReference>
<dbReference type="InterPro" id="IPR007219">
    <property type="entry name" value="XnlR_reg_dom"/>
</dbReference>
<feature type="domain" description="Zn(2)-C6 fungal-type" evidence="4">
    <location>
        <begin position="45"/>
        <end position="75"/>
    </location>
</feature>
<dbReference type="PROSITE" id="PS50048">
    <property type="entry name" value="ZN2_CY6_FUNGAL_2"/>
    <property type="match status" value="1"/>
</dbReference>
<keyword evidence="2" id="KW-0539">Nucleus</keyword>
<dbReference type="Pfam" id="PF00172">
    <property type="entry name" value="Zn_clus"/>
    <property type="match status" value="1"/>
</dbReference>
<dbReference type="GO" id="GO:0000981">
    <property type="term" value="F:DNA-binding transcription factor activity, RNA polymerase II-specific"/>
    <property type="evidence" value="ECO:0007669"/>
    <property type="project" value="InterPro"/>
</dbReference>
<dbReference type="Pfam" id="PF04082">
    <property type="entry name" value="Fungal_trans"/>
    <property type="match status" value="1"/>
</dbReference>
<dbReference type="SMART" id="SM00066">
    <property type="entry name" value="GAL4"/>
    <property type="match status" value="1"/>
</dbReference>
<feature type="region of interest" description="Disordered" evidence="3">
    <location>
        <begin position="103"/>
        <end position="139"/>
    </location>
</feature>
<protein>
    <recommendedName>
        <fullName evidence="4">Zn(2)-C6 fungal-type domain-containing protein</fullName>
    </recommendedName>
</protein>
<dbReference type="Proteomes" id="UP000558688">
    <property type="component" value="Unassembled WGS sequence"/>
</dbReference>
<dbReference type="PANTHER" id="PTHR46910">
    <property type="entry name" value="TRANSCRIPTION FACTOR PDR1"/>
    <property type="match status" value="1"/>
</dbReference>
<dbReference type="InterPro" id="IPR036864">
    <property type="entry name" value="Zn2-C6_fun-type_DNA-bd_sf"/>
</dbReference>
<evidence type="ECO:0000256" key="2">
    <source>
        <dbReference type="ARBA" id="ARBA00023242"/>
    </source>
</evidence>
<feature type="compositionally biased region" description="Basic and acidic residues" evidence="3">
    <location>
        <begin position="123"/>
        <end position="136"/>
    </location>
</feature>
<dbReference type="GO" id="GO:0008270">
    <property type="term" value="F:zinc ion binding"/>
    <property type="evidence" value="ECO:0007669"/>
    <property type="project" value="InterPro"/>
</dbReference>
<evidence type="ECO:0000256" key="3">
    <source>
        <dbReference type="SAM" id="MobiDB-lite"/>
    </source>
</evidence>
<comment type="caution">
    <text evidence="5">The sequence shown here is derived from an EMBL/GenBank/DDBJ whole genome shotgun (WGS) entry which is preliminary data.</text>
</comment>
<dbReference type="GO" id="GO:0006351">
    <property type="term" value="P:DNA-templated transcription"/>
    <property type="evidence" value="ECO:0007669"/>
    <property type="project" value="InterPro"/>
</dbReference>
<keyword evidence="1" id="KW-0479">Metal-binding</keyword>
<dbReference type="InterPro" id="IPR001138">
    <property type="entry name" value="Zn2Cys6_DnaBD"/>
</dbReference>
<dbReference type="SUPFAM" id="SSF57701">
    <property type="entry name" value="Zn2/Cys6 DNA-binding domain"/>
    <property type="match status" value="1"/>
</dbReference>
<evidence type="ECO:0000256" key="1">
    <source>
        <dbReference type="ARBA" id="ARBA00022723"/>
    </source>
</evidence>
<dbReference type="Gene3D" id="4.10.240.10">
    <property type="entry name" value="Zn(2)-C6 fungal-type DNA-binding domain"/>
    <property type="match status" value="1"/>
</dbReference>
<dbReference type="InterPro" id="IPR050987">
    <property type="entry name" value="AtrR-like"/>
</dbReference>
<dbReference type="AlphaFoldDB" id="A0A8H5EEW8"/>
<gene>
    <name evidence="5" type="ORF">FOXYS1_13315</name>
</gene>
<evidence type="ECO:0000313" key="5">
    <source>
        <dbReference type="EMBL" id="KAF5256221.1"/>
    </source>
</evidence>